<evidence type="ECO:0000313" key="1">
    <source>
        <dbReference type="EMBL" id="KKN05160.1"/>
    </source>
</evidence>
<dbReference type="AlphaFoldDB" id="A0A0F9MCP5"/>
<accession>A0A0F9MCP5</accession>
<dbReference type="Gene3D" id="3.30.420.280">
    <property type="match status" value="1"/>
</dbReference>
<sequence length="526" mass="59367">MYSQRLKPGSLDWNPRRTIDQVTRLCPTGELPEMAKRLVFCWQWIVAGGCYIRDKNEKIIQLEPNRAQETIFATMLLQSLRGVPVRVAILKARKLGASTIVSAVFYFLCRHYRNQRALMLAHNGDSTHEIFDIARRIGDKDLIQRPRVNRTLMFFYPEDGIYNCQTAGGEGVGAGGTPNLLHLSEVALWPHTKKEESRYTATNAVPAVLTTIIVEESTARGRELFFKNWDAARADAHPYDQVFLPWFLDEELTAIVPDQFTLDEDESQLVQIGLRYGVPIADPQLAWRREKIADIGEHRFRQEYPSTPEESISAEKGQVLGGLRDRLIDALPFAYDATEWDQERVGGIDFGFYDATAIVHAVYRDQVLYVVGTYRATKGLSSEHAAELAVGHRYYCDPSAVQAREDMRATLTGNDGIGLVGAPRAKAAGGDIVIQEWRAVNSLIRQGKLCVLTSVAEQLIIEADNLFWNSQTGKPDQTRGSAWGHFDTLDALRYCVMGVLTRHGAIERPKERDDIPRSRRDRMRAM</sequence>
<name>A0A0F9MCP5_9ZZZZ</name>
<dbReference type="EMBL" id="LAZR01004836">
    <property type="protein sequence ID" value="KKN05160.1"/>
    <property type="molecule type" value="Genomic_DNA"/>
</dbReference>
<gene>
    <name evidence="1" type="ORF">LCGC14_1090170</name>
</gene>
<comment type="caution">
    <text evidence="1">The sequence shown here is derived from an EMBL/GenBank/DDBJ whole genome shotgun (WGS) entry which is preliminary data.</text>
</comment>
<reference evidence="1" key="1">
    <citation type="journal article" date="2015" name="Nature">
        <title>Complex archaea that bridge the gap between prokaryotes and eukaryotes.</title>
        <authorList>
            <person name="Spang A."/>
            <person name="Saw J.H."/>
            <person name="Jorgensen S.L."/>
            <person name="Zaremba-Niedzwiedzka K."/>
            <person name="Martijn J."/>
            <person name="Lind A.E."/>
            <person name="van Eijk R."/>
            <person name="Schleper C."/>
            <person name="Guy L."/>
            <person name="Ettema T.J."/>
        </authorList>
    </citation>
    <scope>NUCLEOTIDE SEQUENCE</scope>
</reference>
<protein>
    <recommendedName>
        <fullName evidence="2">Terminase large subunit gp17-like C-terminal domain-containing protein</fullName>
    </recommendedName>
</protein>
<organism evidence="1">
    <name type="scientific">marine sediment metagenome</name>
    <dbReference type="NCBI Taxonomy" id="412755"/>
    <lineage>
        <taxon>unclassified sequences</taxon>
        <taxon>metagenomes</taxon>
        <taxon>ecological metagenomes</taxon>
    </lineage>
</organism>
<dbReference type="Gene3D" id="3.40.50.300">
    <property type="entry name" value="P-loop containing nucleotide triphosphate hydrolases"/>
    <property type="match status" value="1"/>
</dbReference>
<evidence type="ECO:0008006" key="2">
    <source>
        <dbReference type="Google" id="ProtNLM"/>
    </source>
</evidence>
<proteinExistence type="predicted"/>
<dbReference type="InterPro" id="IPR027417">
    <property type="entry name" value="P-loop_NTPase"/>
</dbReference>